<evidence type="ECO:0000256" key="5">
    <source>
        <dbReference type="SAM" id="Phobius"/>
    </source>
</evidence>
<protein>
    <submittedName>
        <fullName evidence="6">DUF1432 domain-containing protein</fullName>
    </submittedName>
</protein>
<dbReference type="Pfam" id="PF12127">
    <property type="entry name" value="FloA"/>
    <property type="match status" value="1"/>
</dbReference>
<dbReference type="Proteomes" id="UP000252355">
    <property type="component" value="Unassembled WGS sequence"/>
</dbReference>
<gene>
    <name evidence="6" type="ORF">OZSIB_2373</name>
</gene>
<dbReference type="NCBIfam" id="NF010186">
    <property type="entry name" value="PRK13665.1"/>
    <property type="match status" value="1"/>
</dbReference>
<keyword evidence="1" id="KW-1003">Cell membrane</keyword>
<dbReference type="AlphaFoldDB" id="A0A367ZSI6"/>
<sequence>MTTGAIVLGIFLILGVLGFFVLLSLFPFRTFVKCLSAGVPVGPIDLIAMNLRKVPTDVIIDTFIRGNKAGLPLYLDRLEAHYLSGGDVEGVVNALISAGRANLDLTFEKAAAIDLAGRDVQDAVRMSVQPRVISTGGVAGMARNGIEVIAKAKITVKANLDTMVGGAGEETILARVSEGIVSAIGSADTHTDVLKRPELITQKIMKSGLDAGTAFQIISFEVADLDVGRNIGAILQNDQAEADRKVAQAKAEGRRALALAQLQENKAIEQEMKARLVEAEMRVPHALAECFRRGKLLVQRKRKTPAVAMTTGAGPT</sequence>
<organism evidence="6 7">
    <name type="scientific">Candidatus Ozemobacter sibiricus</name>
    <dbReference type="NCBI Taxonomy" id="2268124"/>
    <lineage>
        <taxon>Bacteria</taxon>
        <taxon>Candidatus Ozemobacteria</taxon>
        <taxon>Candidatus Ozemobacterales</taxon>
        <taxon>Candidatus Ozemobacteraceae</taxon>
        <taxon>Candidatus Ozemobacter</taxon>
    </lineage>
</organism>
<accession>A0A367ZSI6</accession>
<keyword evidence="4 5" id="KW-0472">Membrane</keyword>
<dbReference type="InterPro" id="IPR022853">
    <property type="entry name" value="FloA"/>
</dbReference>
<proteinExistence type="predicted"/>
<evidence type="ECO:0000256" key="3">
    <source>
        <dbReference type="ARBA" id="ARBA00022989"/>
    </source>
</evidence>
<feature type="transmembrane region" description="Helical" evidence="5">
    <location>
        <begin position="6"/>
        <end position="26"/>
    </location>
</feature>
<keyword evidence="2 5" id="KW-0812">Transmembrane</keyword>
<comment type="caution">
    <text evidence="6">The sequence shown here is derived from an EMBL/GenBank/DDBJ whole genome shotgun (WGS) entry which is preliminary data.</text>
</comment>
<evidence type="ECO:0000313" key="7">
    <source>
        <dbReference type="Proteomes" id="UP000252355"/>
    </source>
</evidence>
<name>A0A367ZSI6_9BACT</name>
<evidence type="ECO:0000256" key="1">
    <source>
        <dbReference type="ARBA" id="ARBA00022475"/>
    </source>
</evidence>
<keyword evidence="3 5" id="KW-1133">Transmembrane helix</keyword>
<reference evidence="6 7" key="1">
    <citation type="submission" date="2018-05" db="EMBL/GenBank/DDBJ databases">
        <title>A metagenomic window into the 2 km-deep terrestrial subsurface aquifer revealed taxonomically and functionally diverse microbial community comprising novel uncultured bacterial lineages.</title>
        <authorList>
            <person name="Kadnikov V.V."/>
            <person name="Mardanov A.V."/>
            <person name="Beletsky A.V."/>
            <person name="Banks D."/>
            <person name="Pimenov N.V."/>
            <person name="Frank Y.A."/>
            <person name="Karnachuk O.V."/>
            <person name="Ravin N.V."/>
        </authorList>
    </citation>
    <scope>NUCLEOTIDE SEQUENCE [LARGE SCALE GENOMIC DNA]</scope>
    <source>
        <strain evidence="6">BY5</strain>
    </source>
</reference>
<evidence type="ECO:0000256" key="4">
    <source>
        <dbReference type="ARBA" id="ARBA00023136"/>
    </source>
</evidence>
<evidence type="ECO:0000313" key="6">
    <source>
        <dbReference type="EMBL" id="RCK80996.1"/>
    </source>
</evidence>
<evidence type="ECO:0000256" key="2">
    <source>
        <dbReference type="ARBA" id="ARBA00022692"/>
    </source>
</evidence>
<dbReference type="EMBL" id="QOQW01000003">
    <property type="protein sequence ID" value="RCK80996.1"/>
    <property type="molecule type" value="Genomic_DNA"/>
</dbReference>